<organism evidence="1 2">
    <name type="scientific">Caldibacillus debilis</name>
    <dbReference type="NCBI Taxonomy" id="301148"/>
    <lineage>
        <taxon>Bacteria</taxon>
        <taxon>Bacillati</taxon>
        <taxon>Bacillota</taxon>
        <taxon>Bacilli</taxon>
        <taxon>Bacillales</taxon>
        <taxon>Bacillaceae</taxon>
        <taxon>Caldibacillus</taxon>
    </lineage>
</organism>
<dbReference type="Proteomes" id="UP000075683">
    <property type="component" value="Unassembled WGS sequence"/>
</dbReference>
<dbReference type="OrthoDB" id="2962932at2"/>
<accession>A0A150L925</accession>
<comment type="caution">
    <text evidence="1">The sequence shown here is derived from an EMBL/GenBank/DDBJ whole genome shotgun (WGS) entry which is preliminary data.</text>
</comment>
<dbReference type="EMBL" id="LQYT01000135">
    <property type="protein sequence ID" value="KYD08750.1"/>
    <property type="molecule type" value="Genomic_DNA"/>
</dbReference>
<protein>
    <submittedName>
        <fullName evidence="1">Uncharacterized protein</fullName>
    </submittedName>
</protein>
<gene>
    <name evidence="1" type="ORF">B4135_0432</name>
</gene>
<sequence length="224" mass="26444">MQKKLLLAFRDVLRRRGFWVELTEGELVLDPWYSDVNFFEMTTILKVLRINFGIGKRGIRILPSAHVSDEIFRQIERFDREKWYSYGISRWQEVPAFWPHDSRNDIRIKELDRGIASLVFALNKAGLYTTMSCDGHGKRPPKIWMRRREDAGTIRDILTEAAQQASFAYDWEIKKEYPNIVLTARKRLFADEWDVGKIQDDAVTLSEYIYNNCCFAPEKRLKLS</sequence>
<reference evidence="1 2" key="1">
    <citation type="submission" date="2016-01" db="EMBL/GenBank/DDBJ databases">
        <title>Draft Genome Sequences of Seven Thermophilic Sporeformers Isolated from Foods.</title>
        <authorList>
            <person name="Berendsen E.M."/>
            <person name="Wells-Bennik M.H."/>
            <person name="Krawcyk A.O."/>
            <person name="De Jong A."/>
            <person name="Holsappel S."/>
            <person name="Eijlander R.T."/>
            <person name="Kuipers O.P."/>
        </authorList>
    </citation>
    <scope>NUCLEOTIDE SEQUENCE [LARGE SCALE GENOMIC DNA]</scope>
    <source>
        <strain evidence="1 2">B4135</strain>
    </source>
</reference>
<proteinExistence type="predicted"/>
<evidence type="ECO:0000313" key="1">
    <source>
        <dbReference type="EMBL" id="KYD08750.1"/>
    </source>
</evidence>
<evidence type="ECO:0000313" key="2">
    <source>
        <dbReference type="Proteomes" id="UP000075683"/>
    </source>
</evidence>
<dbReference type="AlphaFoldDB" id="A0A150L925"/>
<name>A0A150L925_9BACI</name>